<organism evidence="2">
    <name type="scientific">Prunus dulcis</name>
    <name type="common">Almond</name>
    <name type="synonym">Amygdalus dulcis</name>
    <dbReference type="NCBI Taxonomy" id="3755"/>
    <lineage>
        <taxon>Eukaryota</taxon>
        <taxon>Viridiplantae</taxon>
        <taxon>Streptophyta</taxon>
        <taxon>Embryophyta</taxon>
        <taxon>Tracheophyta</taxon>
        <taxon>Spermatophyta</taxon>
        <taxon>Magnoliopsida</taxon>
        <taxon>eudicotyledons</taxon>
        <taxon>Gunneridae</taxon>
        <taxon>Pentapetalae</taxon>
        <taxon>rosids</taxon>
        <taxon>fabids</taxon>
        <taxon>Rosales</taxon>
        <taxon>Rosaceae</taxon>
        <taxon>Amygdaloideae</taxon>
        <taxon>Amygdaleae</taxon>
        <taxon>Prunus</taxon>
    </lineage>
</organism>
<dbReference type="AlphaFoldDB" id="A0A4Y1S0C1"/>
<accession>A0A4Y1S0C1</accession>
<evidence type="ECO:0000313" key="2">
    <source>
        <dbReference type="EMBL" id="BBH09503.1"/>
    </source>
</evidence>
<gene>
    <name evidence="2" type="ORF">Prudu_022015</name>
</gene>
<proteinExistence type="predicted"/>
<dbReference type="EMBL" id="AP019304">
    <property type="protein sequence ID" value="BBH09503.1"/>
    <property type="molecule type" value="Genomic_DNA"/>
</dbReference>
<dbReference type="SUPFAM" id="SSF51197">
    <property type="entry name" value="Clavaminate synthase-like"/>
    <property type="match status" value="1"/>
</dbReference>
<dbReference type="InterPro" id="IPR027443">
    <property type="entry name" value="IPNS-like_sf"/>
</dbReference>
<feature type="region of interest" description="Disordered" evidence="1">
    <location>
        <begin position="1"/>
        <end position="23"/>
    </location>
</feature>
<name>A0A4Y1S0C1_PRUDU</name>
<evidence type="ECO:0008006" key="3">
    <source>
        <dbReference type="Google" id="ProtNLM"/>
    </source>
</evidence>
<evidence type="ECO:0000256" key="1">
    <source>
        <dbReference type="SAM" id="MobiDB-lite"/>
    </source>
</evidence>
<sequence length="61" mass="6749">MGEIDPAFIQATDQRPKLNPTNPVADEIPIIDLSVLSSPDETRKVVSEIGHACKNWDFSKL</sequence>
<dbReference type="Gene3D" id="2.60.120.330">
    <property type="entry name" value="B-lactam Antibiotic, Isopenicillin N Synthase, Chain"/>
    <property type="match status" value="1"/>
</dbReference>
<protein>
    <recommendedName>
        <fullName evidence="3">2-oxoglutarate and Fe(II)-dependent oxygenase superfamily protein</fullName>
    </recommendedName>
</protein>
<reference evidence="2" key="1">
    <citation type="journal article" date="2019" name="Science">
        <title>Mutation of a bHLH transcription factor allowed almond domestication.</title>
        <authorList>
            <person name="Sanchez-Perez R."/>
            <person name="Pavan S."/>
            <person name="Mazzeo R."/>
            <person name="Moldovan C."/>
            <person name="Aiese Cigliano R."/>
            <person name="Del Cueto J."/>
            <person name="Ricciardi F."/>
            <person name="Lotti C."/>
            <person name="Ricciardi L."/>
            <person name="Dicenta F."/>
            <person name="Lopez-Marques R.L."/>
            <person name="Lindberg Moller B."/>
        </authorList>
    </citation>
    <scope>NUCLEOTIDE SEQUENCE</scope>
</reference>